<keyword evidence="4" id="KW-0276">Fatty acid metabolism</keyword>
<keyword evidence="4" id="KW-0443">Lipid metabolism</keyword>
<accession>A0A4D9DIJ4</accession>
<dbReference type="OrthoDB" id="3592703at2759"/>
<dbReference type="Proteomes" id="UP000297703">
    <property type="component" value="Unassembled WGS sequence"/>
</dbReference>
<dbReference type="PRINTS" id="PR00080">
    <property type="entry name" value="SDRFAMILY"/>
</dbReference>
<protein>
    <submittedName>
        <fullName evidence="5">Nucleoside diphosphate kinase</fullName>
    </submittedName>
</protein>
<dbReference type="PROSITE" id="PS00061">
    <property type="entry name" value="ADH_SHORT"/>
    <property type="match status" value="1"/>
</dbReference>
<name>A0A4D9DIJ4_9SAUR</name>
<dbReference type="Pfam" id="PF13561">
    <property type="entry name" value="adh_short_C2"/>
    <property type="match status" value="1"/>
</dbReference>
<dbReference type="AlphaFoldDB" id="A0A4D9DIJ4"/>
<evidence type="ECO:0000256" key="4">
    <source>
        <dbReference type="ARBA" id="ARBA00023160"/>
    </source>
</evidence>
<keyword evidence="4" id="KW-0275">Fatty acid biosynthesis</keyword>
<keyword evidence="6" id="KW-1185">Reference proteome</keyword>
<dbReference type="SUPFAM" id="SSF51735">
    <property type="entry name" value="NAD(P)-binding Rossmann-fold domains"/>
    <property type="match status" value="1"/>
</dbReference>
<keyword evidence="3" id="KW-0560">Oxidoreductase</keyword>
<dbReference type="InterPro" id="IPR002347">
    <property type="entry name" value="SDR_fam"/>
</dbReference>
<sequence>MPASGEALADVANDIYGTALQLDVTAADAGARIAAHVVARYGEDARLWAIVHNAGITRDKLLANVDEKQWAQVLQVNLAAPMRINETLLNADLAGGLARPGRIVGVASTSGIAGNKGQTNYAASKAGVIGLVQAMAHDLDDITVNAVAPGFIATDMTAKIPFIQREMFQRLNSLSQAGQPVDVAETICWLADPASDGIDGQVIRVCGQNVVGQ</sequence>
<proteinExistence type="inferred from homology"/>
<comment type="similarity">
    <text evidence="2">Belongs to the short-chain dehydrogenases/reductases (SDR) family.</text>
</comment>
<dbReference type="GO" id="GO:0006633">
    <property type="term" value="P:fatty acid biosynthetic process"/>
    <property type="evidence" value="ECO:0007669"/>
    <property type="project" value="UniProtKB-KW"/>
</dbReference>
<dbReference type="EMBL" id="QXTE01028602">
    <property type="protein sequence ID" value="TFJ94822.1"/>
    <property type="molecule type" value="Genomic_DNA"/>
</dbReference>
<reference evidence="5 6" key="2">
    <citation type="submission" date="2019-04" db="EMBL/GenBank/DDBJ databases">
        <title>The genome sequence of big-headed turtle.</title>
        <authorList>
            <person name="Gong S."/>
        </authorList>
    </citation>
    <scope>NUCLEOTIDE SEQUENCE [LARGE SCALE GENOMIC DNA]</scope>
    <source>
        <strain evidence="5">DO16091913</strain>
        <tissue evidence="5">Muscle</tissue>
    </source>
</reference>
<organism evidence="5 6">
    <name type="scientific">Platysternon megacephalum</name>
    <name type="common">big-headed turtle</name>
    <dbReference type="NCBI Taxonomy" id="55544"/>
    <lineage>
        <taxon>Eukaryota</taxon>
        <taxon>Metazoa</taxon>
        <taxon>Chordata</taxon>
        <taxon>Craniata</taxon>
        <taxon>Vertebrata</taxon>
        <taxon>Euteleostomi</taxon>
        <taxon>Archelosauria</taxon>
        <taxon>Testudinata</taxon>
        <taxon>Testudines</taxon>
        <taxon>Cryptodira</taxon>
        <taxon>Durocryptodira</taxon>
        <taxon>Testudinoidea</taxon>
        <taxon>Platysternidae</taxon>
        <taxon>Platysternon</taxon>
    </lineage>
</organism>
<dbReference type="GO" id="GO:0016616">
    <property type="term" value="F:oxidoreductase activity, acting on the CH-OH group of donors, NAD or NADP as acceptor"/>
    <property type="evidence" value="ECO:0007669"/>
    <property type="project" value="TreeGrafter"/>
</dbReference>
<reference evidence="5 6" key="1">
    <citation type="submission" date="2019-04" db="EMBL/GenBank/DDBJ databases">
        <title>Draft genome of the big-headed turtle Platysternon megacephalum.</title>
        <authorList>
            <person name="Gong S."/>
        </authorList>
    </citation>
    <scope>NUCLEOTIDE SEQUENCE [LARGE SCALE GENOMIC DNA]</scope>
    <source>
        <strain evidence="5">DO16091913</strain>
        <tissue evidence="5">Muscle</tissue>
    </source>
</reference>
<keyword evidence="5" id="KW-0808">Transferase</keyword>
<dbReference type="FunFam" id="3.40.50.720:FF:000338">
    <property type="entry name" value="3-oxoacyl-ACP reductase FabG"/>
    <property type="match status" value="1"/>
</dbReference>
<evidence type="ECO:0000256" key="2">
    <source>
        <dbReference type="ARBA" id="ARBA00006484"/>
    </source>
</evidence>
<dbReference type="PANTHER" id="PTHR42760">
    <property type="entry name" value="SHORT-CHAIN DEHYDROGENASES/REDUCTASES FAMILY MEMBER"/>
    <property type="match status" value="1"/>
</dbReference>
<evidence type="ECO:0000313" key="5">
    <source>
        <dbReference type="EMBL" id="TFJ94822.1"/>
    </source>
</evidence>
<dbReference type="PANTHER" id="PTHR42760:SF78">
    <property type="entry name" value="3-OXOACYL-[ACYL-CARRIER-PROTEIN] REDUCTASE [NADH]"/>
    <property type="match status" value="1"/>
</dbReference>
<keyword evidence="4" id="KW-0444">Lipid biosynthesis</keyword>
<dbReference type="PRINTS" id="PR00081">
    <property type="entry name" value="GDHRDH"/>
</dbReference>
<evidence type="ECO:0000256" key="3">
    <source>
        <dbReference type="ARBA" id="ARBA00023002"/>
    </source>
</evidence>
<dbReference type="InterPro" id="IPR036291">
    <property type="entry name" value="NAD(P)-bd_dom_sf"/>
</dbReference>
<gene>
    <name evidence="5" type="ORF">DR999_PMT24001</name>
</gene>
<dbReference type="STRING" id="55544.A0A4D9DIJ4"/>
<evidence type="ECO:0000256" key="1">
    <source>
        <dbReference type="ARBA" id="ARBA00005194"/>
    </source>
</evidence>
<evidence type="ECO:0000313" key="6">
    <source>
        <dbReference type="Proteomes" id="UP000297703"/>
    </source>
</evidence>
<dbReference type="InterPro" id="IPR020904">
    <property type="entry name" value="Sc_DH/Rdtase_CS"/>
</dbReference>
<comment type="caution">
    <text evidence="5">The sequence shown here is derived from an EMBL/GenBank/DDBJ whole genome shotgun (WGS) entry which is preliminary data.</text>
</comment>
<comment type="pathway">
    <text evidence="1">Lipid metabolism; fatty acid biosynthesis.</text>
</comment>
<keyword evidence="5" id="KW-0418">Kinase</keyword>
<dbReference type="Gene3D" id="3.40.50.720">
    <property type="entry name" value="NAD(P)-binding Rossmann-like Domain"/>
    <property type="match status" value="1"/>
</dbReference>
<dbReference type="GO" id="GO:0016301">
    <property type="term" value="F:kinase activity"/>
    <property type="evidence" value="ECO:0007669"/>
    <property type="project" value="UniProtKB-KW"/>
</dbReference>